<accession>A0AAW2M9U5</accession>
<dbReference type="EMBL" id="JACGWM010000014">
    <property type="protein sequence ID" value="KAL0327946.1"/>
    <property type="molecule type" value="Genomic_DNA"/>
</dbReference>
<comment type="caution">
    <text evidence="1">The sequence shown here is derived from an EMBL/GenBank/DDBJ whole genome shotgun (WGS) entry which is preliminary data.</text>
</comment>
<sequence length="149" mass="16688">MIKDVGYRNEMDVSKLVDYPGENDECSMVQSLEEIVVDIIENPTNDEAEDDSILLELVTRKEALSAATTLHNFLLQLENSTSEHVAAIKKVRDEIQLDLNFKKKSSTRAATCSRIAAKTICCIAPNKAGDNSSVEVSEEVLRRRDQLWC</sequence>
<gene>
    <name evidence="1" type="ORF">Scaly_2227200</name>
</gene>
<protein>
    <submittedName>
        <fullName evidence="1">Uncharacterized protein</fullName>
    </submittedName>
</protein>
<dbReference type="AlphaFoldDB" id="A0AAW2M9U5"/>
<evidence type="ECO:0000313" key="1">
    <source>
        <dbReference type="EMBL" id="KAL0327946.1"/>
    </source>
</evidence>
<proteinExistence type="predicted"/>
<name>A0AAW2M9U5_9LAMI</name>
<reference evidence="1" key="1">
    <citation type="submission" date="2020-06" db="EMBL/GenBank/DDBJ databases">
        <authorList>
            <person name="Li T."/>
            <person name="Hu X."/>
            <person name="Zhang T."/>
            <person name="Song X."/>
            <person name="Zhang H."/>
            <person name="Dai N."/>
            <person name="Sheng W."/>
            <person name="Hou X."/>
            <person name="Wei L."/>
        </authorList>
    </citation>
    <scope>NUCLEOTIDE SEQUENCE</scope>
    <source>
        <strain evidence="1">KEN8</strain>
        <tissue evidence="1">Leaf</tissue>
    </source>
</reference>
<reference evidence="1" key="2">
    <citation type="journal article" date="2024" name="Plant">
        <title>Genomic evolution and insights into agronomic trait innovations of Sesamum species.</title>
        <authorList>
            <person name="Miao H."/>
            <person name="Wang L."/>
            <person name="Qu L."/>
            <person name="Liu H."/>
            <person name="Sun Y."/>
            <person name="Le M."/>
            <person name="Wang Q."/>
            <person name="Wei S."/>
            <person name="Zheng Y."/>
            <person name="Lin W."/>
            <person name="Duan Y."/>
            <person name="Cao H."/>
            <person name="Xiong S."/>
            <person name="Wang X."/>
            <person name="Wei L."/>
            <person name="Li C."/>
            <person name="Ma Q."/>
            <person name="Ju M."/>
            <person name="Zhao R."/>
            <person name="Li G."/>
            <person name="Mu C."/>
            <person name="Tian Q."/>
            <person name="Mei H."/>
            <person name="Zhang T."/>
            <person name="Gao T."/>
            <person name="Zhang H."/>
        </authorList>
    </citation>
    <scope>NUCLEOTIDE SEQUENCE</scope>
    <source>
        <strain evidence="1">KEN8</strain>
    </source>
</reference>
<organism evidence="1">
    <name type="scientific">Sesamum calycinum</name>
    <dbReference type="NCBI Taxonomy" id="2727403"/>
    <lineage>
        <taxon>Eukaryota</taxon>
        <taxon>Viridiplantae</taxon>
        <taxon>Streptophyta</taxon>
        <taxon>Embryophyta</taxon>
        <taxon>Tracheophyta</taxon>
        <taxon>Spermatophyta</taxon>
        <taxon>Magnoliopsida</taxon>
        <taxon>eudicotyledons</taxon>
        <taxon>Gunneridae</taxon>
        <taxon>Pentapetalae</taxon>
        <taxon>asterids</taxon>
        <taxon>lamiids</taxon>
        <taxon>Lamiales</taxon>
        <taxon>Pedaliaceae</taxon>
        <taxon>Sesamum</taxon>
    </lineage>
</organism>